<proteinExistence type="predicted"/>
<name>A0A2S7KTF5_9FLAO</name>
<dbReference type="EMBL" id="MQUB01000001">
    <property type="protein sequence ID" value="PQB05912.1"/>
    <property type="molecule type" value="Genomic_DNA"/>
</dbReference>
<sequence>MCSVHKLIFSFFVVILTGSLGYSQDGFFLPANVASEKIPFQLVNNLVVIPVEINGTPLSFILDTGVRTSILFGIEQNDSIQMRNVSPIKIKGLGEGDAVDALKSEGNTFRVGEAVDFSHTLYIVFDASLNFSPRMGIPIHGILGYEFYRQFVVETNYSSKRLSFYRPKDYNYKKCKNCASFDLVFYNDKPHIDVEAKALGQSFPLTVLVDSGSSDALWIFNPLRCISEVEKNYFIDFLGLGLSGHIYGKRTRIQELSLGNYVLNQVNTAAPDQEDIDNAKMYVDRDGSLGGNVLKRFKVIMDYPGKRMTLKKSSLFGEPFYYNMSGLTLEQGDSELIQGSKKIINNPLSYTESDQNAFAFGIIRTTEFSWEWASKLMVVDVRPDSPAAEVGLYKGDEILMINGKPAHQYKLYEITDLFSSREGKKINLEILRNGLIMKKAFVLRKMI</sequence>
<dbReference type="Gene3D" id="2.30.42.10">
    <property type="match status" value="1"/>
</dbReference>
<evidence type="ECO:0000259" key="1">
    <source>
        <dbReference type="PROSITE" id="PS50106"/>
    </source>
</evidence>
<dbReference type="Proteomes" id="UP000239800">
    <property type="component" value="Unassembled WGS sequence"/>
</dbReference>
<dbReference type="SUPFAM" id="SSF50156">
    <property type="entry name" value="PDZ domain-like"/>
    <property type="match status" value="1"/>
</dbReference>
<dbReference type="InterPro" id="IPR001478">
    <property type="entry name" value="PDZ"/>
</dbReference>
<accession>A0A2S7KTF5</accession>
<evidence type="ECO:0000313" key="3">
    <source>
        <dbReference type="Proteomes" id="UP000239800"/>
    </source>
</evidence>
<organism evidence="2 3">
    <name type="scientific">Aureitalea marina</name>
    <dbReference type="NCBI Taxonomy" id="930804"/>
    <lineage>
        <taxon>Bacteria</taxon>
        <taxon>Pseudomonadati</taxon>
        <taxon>Bacteroidota</taxon>
        <taxon>Flavobacteriia</taxon>
        <taxon>Flavobacteriales</taxon>
        <taxon>Flavobacteriaceae</taxon>
        <taxon>Aureitalea</taxon>
    </lineage>
</organism>
<reference evidence="2 3" key="1">
    <citation type="submission" date="2016-11" db="EMBL/GenBank/DDBJ databases">
        <title>Trade-off between light-utilization and light-protection in marine flavobacteria.</title>
        <authorList>
            <person name="Kumagai Y."/>
        </authorList>
    </citation>
    <scope>NUCLEOTIDE SEQUENCE [LARGE SCALE GENOMIC DNA]</scope>
    <source>
        <strain evidence="2 3">NBRC 107741</strain>
    </source>
</reference>
<dbReference type="InterPro" id="IPR041489">
    <property type="entry name" value="PDZ_6"/>
</dbReference>
<dbReference type="Pfam" id="PF17820">
    <property type="entry name" value="PDZ_6"/>
    <property type="match status" value="1"/>
</dbReference>
<comment type="caution">
    <text evidence="2">The sequence shown here is derived from an EMBL/GenBank/DDBJ whole genome shotgun (WGS) entry which is preliminary data.</text>
</comment>
<gene>
    <name evidence="2" type="ORF">BST85_01760</name>
</gene>
<dbReference type="Gene3D" id="2.40.70.10">
    <property type="entry name" value="Acid Proteases"/>
    <property type="match status" value="2"/>
</dbReference>
<feature type="domain" description="PDZ" evidence="1">
    <location>
        <begin position="347"/>
        <end position="434"/>
    </location>
</feature>
<dbReference type="Pfam" id="PF13650">
    <property type="entry name" value="Asp_protease_2"/>
    <property type="match status" value="1"/>
</dbReference>
<dbReference type="AlphaFoldDB" id="A0A2S7KTF5"/>
<protein>
    <recommendedName>
        <fullName evidence="1">PDZ domain-containing protein</fullName>
    </recommendedName>
</protein>
<keyword evidence="3" id="KW-1185">Reference proteome</keyword>
<dbReference type="SMART" id="SM00228">
    <property type="entry name" value="PDZ"/>
    <property type="match status" value="1"/>
</dbReference>
<dbReference type="InterPro" id="IPR036034">
    <property type="entry name" value="PDZ_sf"/>
</dbReference>
<evidence type="ECO:0000313" key="2">
    <source>
        <dbReference type="EMBL" id="PQB05912.1"/>
    </source>
</evidence>
<dbReference type="PROSITE" id="PS50106">
    <property type="entry name" value="PDZ"/>
    <property type="match status" value="1"/>
</dbReference>
<dbReference type="InterPro" id="IPR021109">
    <property type="entry name" value="Peptidase_aspartic_dom_sf"/>
</dbReference>